<evidence type="ECO:0000259" key="3">
    <source>
        <dbReference type="Pfam" id="PF25449"/>
    </source>
</evidence>
<dbReference type="Pfam" id="PF13300">
    <property type="entry name" value="DUF4078"/>
    <property type="match status" value="1"/>
</dbReference>
<name>A0ABD2XMH5_9HYME</name>
<reference evidence="4 5" key="1">
    <citation type="journal article" date="2024" name="bioRxiv">
        <title>A reference genome for Trichogramma kaykai: A tiny desert-dwelling parasitoid wasp with competing sex-ratio distorters.</title>
        <authorList>
            <person name="Culotta J."/>
            <person name="Lindsey A.R."/>
        </authorList>
    </citation>
    <scope>NUCLEOTIDE SEQUENCE [LARGE SCALE GENOMIC DNA]</scope>
    <source>
        <strain evidence="4 5">KSX58</strain>
    </source>
</reference>
<evidence type="ECO:0000256" key="2">
    <source>
        <dbReference type="SAM" id="MobiDB-lite"/>
    </source>
</evidence>
<dbReference type="PANTHER" id="PTHR15885:SF1">
    <property type="entry name" value="COILED-COIL DOMAIN-CONTAINING PROTEIN 174"/>
    <property type="match status" value="1"/>
</dbReference>
<dbReference type="PANTHER" id="PTHR15885">
    <property type="entry name" value="COILED-COIL DOMAIN-CONTAINING PROTEIN 174"/>
    <property type="match status" value="1"/>
</dbReference>
<protein>
    <recommendedName>
        <fullName evidence="3">CCDC174 alpha/beta GRSR domain-containing protein</fullName>
    </recommendedName>
</protein>
<evidence type="ECO:0000256" key="1">
    <source>
        <dbReference type="ARBA" id="ARBA00023054"/>
    </source>
</evidence>
<dbReference type="InterPro" id="IPR057464">
    <property type="entry name" value="CCDC174_GRSR"/>
</dbReference>
<sequence length="480" mass="56186">MNGDSKITVHHSSLLGLKAELLRKQAEVKEAKQRLHNFPKPKEKIVKPKEEIKIETKAKKRKVDETEDVETLKAMQKSKLMLEAKSQLYEKLTRKHCNMNPNFLVDFENKADDHIDERVSEDDVKSDDYDSDDGWVEYTDCFGRTRKCLREDLPKMKDKDKHLRSEIGVNSPPREEEKKKLYYEDKTPNREPEIEIMRRKWEEQTAKLADKTDIHYQDVLFDEARNHGVGYYAFSADEEERKKQQENLFKLRKETEKQQEENKRIKEMKKQIVENRLKVARARARMRKGLPAEETEEEKSANQSTEESKPEENEENNESSVSKDGDKDKEEPVNKLVEIENKVKAYGELLTKGNKWYVMTQEEWVKKKRQERPNEFAPVYENFHGGGTLHFGFEFGPDRNETCDPTEYPAHPSKPAEHTETEIPSNDLPLEEDSDLIGPFPPPTMLHTDTATVDENIEDKVEAGLKFLRQQFESNRSATR</sequence>
<dbReference type="Pfam" id="PF25449">
    <property type="entry name" value="CCDC174_GRSR"/>
    <property type="match status" value="1"/>
</dbReference>
<gene>
    <name evidence="4" type="ORF">TKK_001344</name>
</gene>
<feature type="region of interest" description="Disordered" evidence="2">
    <location>
        <begin position="159"/>
        <end position="186"/>
    </location>
</feature>
<comment type="caution">
    <text evidence="4">The sequence shown here is derived from an EMBL/GenBank/DDBJ whole genome shotgun (WGS) entry which is preliminary data.</text>
</comment>
<accession>A0ABD2XMH5</accession>
<dbReference type="Proteomes" id="UP001627154">
    <property type="component" value="Unassembled WGS sequence"/>
</dbReference>
<feature type="region of interest" description="Disordered" evidence="2">
    <location>
        <begin position="235"/>
        <end position="270"/>
    </location>
</feature>
<keyword evidence="1" id="KW-0175">Coiled coil</keyword>
<dbReference type="EMBL" id="JBJJXI010000019">
    <property type="protein sequence ID" value="KAL3405926.1"/>
    <property type="molecule type" value="Genomic_DNA"/>
</dbReference>
<feature type="region of interest" description="Disordered" evidence="2">
    <location>
        <begin position="285"/>
        <end position="334"/>
    </location>
</feature>
<evidence type="ECO:0000313" key="5">
    <source>
        <dbReference type="Proteomes" id="UP001627154"/>
    </source>
</evidence>
<feature type="compositionally biased region" description="Basic and acidic residues" evidence="2">
    <location>
        <begin position="321"/>
        <end position="334"/>
    </location>
</feature>
<evidence type="ECO:0000313" key="4">
    <source>
        <dbReference type="EMBL" id="KAL3405926.1"/>
    </source>
</evidence>
<dbReference type="AlphaFoldDB" id="A0ABD2XMH5"/>
<feature type="domain" description="CCDC174 alpha/beta GRSR" evidence="3">
    <location>
        <begin position="135"/>
        <end position="163"/>
    </location>
</feature>
<organism evidence="4 5">
    <name type="scientific">Trichogramma kaykai</name>
    <dbReference type="NCBI Taxonomy" id="54128"/>
    <lineage>
        <taxon>Eukaryota</taxon>
        <taxon>Metazoa</taxon>
        <taxon>Ecdysozoa</taxon>
        <taxon>Arthropoda</taxon>
        <taxon>Hexapoda</taxon>
        <taxon>Insecta</taxon>
        <taxon>Pterygota</taxon>
        <taxon>Neoptera</taxon>
        <taxon>Endopterygota</taxon>
        <taxon>Hymenoptera</taxon>
        <taxon>Apocrita</taxon>
        <taxon>Proctotrupomorpha</taxon>
        <taxon>Chalcidoidea</taxon>
        <taxon>Trichogrammatidae</taxon>
        <taxon>Trichogramma</taxon>
    </lineage>
</organism>
<proteinExistence type="predicted"/>
<dbReference type="InterPro" id="IPR025066">
    <property type="entry name" value="CCDC174-like"/>
</dbReference>
<keyword evidence="5" id="KW-1185">Reference proteome</keyword>
<feature type="compositionally biased region" description="Basic and acidic residues" evidence="2">
    <location>
        <begin position="239"/>
        <end position="270"/>
    </location>
</feature>
<feature type="compositionally biased region" description="Basic and acidic residues" evidence="2">
    <location>
        <begin position="173"/>
        <end position="186"/>
    </location>
</feature>
<feature type="region of interest" description="Disordered" evidence="2">
    <location>
        <begin position="397"/>
        <end position="448"/>
    </location>
</feature>